<dbReference type="Gene3D" id="2.40.420.20">
    <property type="match status" value="1"/>
</dbReference>
<evidence type="ECO:0000256" key="1">
    <source>
        <dbReference type="ARBA" id="ARBA00009477"/>
    </source>
</evidence>
<evidence type="ECO:0000313" key="5">
    <source>
        <dbReference type="EMBL" id="TQO39137.1"/>
    </source>
</evidence>
<dbReference type="Pfam" id="PF25944">
    <property type="entry name" value="Beta-barrel_RND"/>
    <property type="match status" value="1"/>
</dbReference>
<comment type="caution">
    <text evidence="5">The sequence shown here is derived from an EMBL/GenBank/DDBJ whole genome shotgun (WGS) entry which is preliminary data.</text>
</comment>
<comment type="similarity">
    <text evidence="1">Belongs to the membrane fusion protein (MFP) (TC 8.A.1) family.</text>
</comment>
<reference evidence="5 6" key="1">
    <citation type="submission" date="2019-06" db="EMBL/GenBank/DDBJ databases">
        <title>A large-scale integrated study on North Sea by COGITO (Coastal Microbe Genomic &amp; Taxonomic Observatory).</title>
        <authorList>
            <person name="Teeling H."/>
        </authorList>
    </citation>
    <scope>NUCLEOTIDE SEQUENCE [LARGE SCALE GENOMIC DNA]</scope>
    <source>
        <strain evidence="5 6">MAR_2009_79</strain>
    </source>
</reference>
<feature type="signal peptide" evidence="2">
    <location>
        <begin position="1"/>
        <end position="20"/>
    </location>
</feature>
<sequence>MKKIFFLIAPVMCLVLFVNCGEDKTAQQPPAALPFPTIKVVRTSVDNFVSYPASIEGIVNSQIRAKVAGYVQEVFVDEGEMVKKGQPLFRLETQSLSQDAAAAKAQINVAQVEVDKLKPLVEKNIISKVQLQTAMANLEQAKSNYKSITANIDYANIKSPVNGVVGSIPFRKGNLVSGQDSQPLTTVSNIEQVYAFFSMNEKDLLGFIKSIAGETLDEKAKNLPKVQLKLADGSIYDHLGQIETIGGEINPNTGTVQFRATFPNPQGLLRNGSSATLLLSEKLENVLAVPALSTFEQQNKNFVYLVQGDTLVTKAIVPLANVKGLTILEGLNEGDQILAKGVGSVRPGTKIIPQLTTLDSILNSFDKVFK</sequence>
<feature type="chain" id="PRO_5045464226" evidence="2">
    <location>
        <begin position="21"/>
        <end position="370"/>
    </location>
</feature>
<evidence type="ECO:0000259" key="3">
    <source>
        <dbReference type="Pfam" id="PF25917"/>
    </source>
</evidence>
<dbReference type="Gene3D" id="2.40.30.170">
    <property type="match status" value="1"/>
</dbReference>
<name>A0ABY3AEE2_9FLAO</name>
<dbReference type="Gene3D" id="2.40.50.100">
    <property type="match status" value="1"/>
</dbReference>
<evidence type="ECO:0000256" key="2">
    <source>
        <dbReference type="SAM" id="SignalP"/>
    </source>
</evidence>
<dbReference type="InterPro" id="IPR058626">
    <property type="entry name" value="MdtA-like_b-barrel"/>
</dbReference>
<keyword evidence="2" id="KW-0732">Signal</keyword>
<dbReference type="SUPFAM" id="SSF111369">
    <property type="entry name" value="HlyD-like secretion proteins"/>
    <property type="match status" value="1"/>
</dbReference>
<accession>A0ABY3AEE2</accession>
<dbReference type="InterPro" id="IPR058625">
    <property type="entry name" value="MdtA-like_BSH"/>
</dbReference>
<dbReference type="Gene3D" id="1.10.287.470">
    <property type="entry name" value="Helix hairpin bin"/>
    <property type="match status" value="1"/>
</dbReference>
<keyword evidence="6" id="KW-1185">Reference proteome</keyword>
<feature type="domain" description="Multidrug resistance protein MdtA-like barrel-sandwich hybrid" evidence="3">
    <location>
        <begin position="62"/>
        <end position="187"/>
    </location>
</feature>
<gene>
    <name evidence="5" type="ORF">GQ41_3807</name>
</gene>
<organism evidence="5 6">
    <name type="scientific">Arenibacter algicola</name>
    <dbReference type="NCBI Taxonomy" id="616991"/>
    <lineage>
        <taxon>Bacteria</taxon>
        <taxon>Pseudomonadati</taxon>
        <taxon>Bacteroidota</taxon>
        <taxon>Flavobacteriia</taxon>
        <taxon>Flavobacteriales</taxon>
        <taxon>Flavobacteriaceae</taxon>
        <taxon>Arenibacter</taxon>
    </lineage>
</organism>
<dbReference type="EMBL" id="VHIF01000001">
    <property type="protein sequence ID" value="TQO39137.1"/>
    <property type="molecule type" value="Genomic_DNA"/>
</dbReference>
<proteinExistence type="inferred from homology"/>
<feature type="domain" description="Multidrug resistance protein MdtA-like beta-barrel" evidence="4">
    <location>
        <begin position="215"/>
        <end position="278"/>
    </location>
</feature>
<dbReference type="NCBIfam" id="TIGR01730">
    <property type="entry name" value="RND_mfp"/>
    <property type="match status" value="1"/>
</dbReference>
<dbReference type="Proteomes" id="UP000315363">
    <property type="component" value="Unassembled WGS sequence"/>
</dbReference>
<dbReference type="PANTHER" id="PTHR30158:SF23">
    <property type="entry name" value="MULTIDRUG RESISTANCE PROTEIN MEXA"/>
    <property type="match status" value="1"/>
</dbReference>
<dbReference type="RefSeq" id="WP_142190529.1">
    <property type="nucleotide sequence ID" value="NZ_VHIF01000001.1"/>
</dbReference>
<evidence type="ECO:0000259" key="4">
    <source>
        <dbReference type="Pfam" id="PF25944"/>
    </source>
</evidence>
<dbReference type="InterPro" id="IPR006143">
    <property type="entry name" value="RND_pump_MFP"/>
</dbReference>
<dbReference type="Pfam" id="PF25917">
    <property type="entry name" value="BSH_RND"/>
    <property type="match status" value="1"/>
</dbReference>
<evidence type="ECO:0000313" key="6">
    <source>
        <dbReference type="Proteomes" id="UP000315363"/>
    </source>
</evidence>
<protein>
    <submittedName>
        <fullName evidence="5">Membrane fusion protein (Multidrug efflux system)</fullName>
    </submittedName>
</protein>
<dbReference type="PANTHER" id="PTHR30158">
    <property type="entry name" value="ACRA/E-RELATED COMPONENT OF DRUG EFFLUX TRANSPORTER"/>
    <property type="match status" value="1"/>
</dbReference>